<keyword evidence="3" id="KW-1185">Reference proteome</keyword>
<proteinExistence type="predicted"/>
<evidence type="ECO:0000256" key="1">
    <source>
        <dbReference type="SAM" id="Phobius"/>
    </source>
</evidence>
<dbReference type="EMBL" id="NHOC01000004">
    <property type="protein sequence ID" value="OUM20922.1"/>
    <property type="molecule type" value="Genomic_DNA"/>
</dbReference>
<organism evidence="2 3">
    <name type="scientific">Butyricicoccus porcorum</name>
    <dbReference type="NCBI Taxonomy" id="1945634"/>
    <lineage>
        <taxon>Bacteria</taxon>
        <taxon>Bacillati</taxon>
        <taxon>Bacillota</taxon>
        <taxon>Clostridia</taxon>
        <taxon>Eubacteriales</taxon>
        <taxon>Butyricicoccaceae</taxon>
        <taxon>Butyricicoccus</taxon>
    </lineage>
</organism>
<keyword evidence="1" id="KW-0812">Transmembrane</keyword>
<keyword evidence="1" id="KW-0472">Membrane</keyword>
<reference evidence="2 3" key="1">
    <citation type="submission" date="2017-05" db="EMBL/GenBank/DDBJ databases">
        <title>Butyricicoccus porcorum sp. nov. a butyrate-producing bacterium from the swine intestinal tract.</title>
        <authorList>
            <person name="Trachsel J."/>
            <person name="Humphrey S."/>
            <person name="Allen H.K."/>
        </authorList>
    </citation>
    <scope>NUCLEOTIDE SEQUENCE [LARGE SCALE GENOMIC DNA]</scope>
    <source>
        <strain evidence="2">BB10</strain>
    </source>
</reference>
<comment type="caution">
    <text evidence="2">The sequence shown here is derived from an EMBL/GenBank/DDBJ whole genome shotgun (WGS) entry which is preliminary data.</text>
</comment>
<gene>
    <name evidence="2" type="ORF">CBW42_04865</name>
</gene>
<keyword evidence="1" id="KW-1133">Transmembrane helix</keyword>
<protein>
    <submittedName>
        <fullName evidence="2">Uncharacterized protein</fullName>
    </submittedName>
</protein>
<accession>A0A252F5C3</accession>
<sequence>MDASEQKLGSRPLKAWKRIVIALAVAAAILAAVFLAGRYGWKLLGFRACQGAGIEAVEVSEDKVHISGFYPGSFPEGFCGCYSEERDGTIYVGFRFSAVFGFFETGDFDVTIPVKGEISEVVLKTSMNESTLWERETGFFPQSERYGVYVKPERDDIFSVSMSYDGSSRGGLRADGGAWESGKYIFLDNDIMMAAKDAEAPVPFTITAKGKNGTVLASRELHFDADKEKMYLTVTADGQIVEDEAII</sequence>
<dbReference type="Proteomes" id="UP000194903">
    <property type="component" value="Unassembled WGS sequence"/>
</dbReference>
<name>A0A252F5C3_9FIRM</name>
<dbReference type="AlphaFoldDB" id="A0A252F5C3"/>
<evidence type="ECO:0000313" key="2">
    <source>
        <dbReference type="EMBL" id="OUM20922.1"/>
    </source>
</evidence>
<feature type="transmembrane region" description="Helical" evidence="1">
    <location>
        <begin position="20"/>
        <end position="41"/>
    </location>
</feature>
<dbReference type="RefSeq" id="WP_087018323.1">
    <property type="nucleotide sequence ID" value="NZ_NHOC01000004.1"/>
</dbReference>
<evidence type="ECO:0000313" key="3">
    <source>
        <dbReference type="Proteomes" id="UP000194903"/>
    </source>
</evidence>